<name>A0A914QWR5_9BILA</name>
<reference evidence="2" key="1">
    <citation type="submission" date="2022-11" db="UniProtKB">
        <authorList>
            <consortium name="WormBaseParasite"/>
        </authorList>
    </citation>
    <scope>IDENTIFICATION</scope>
</reference>
<keyword evidence="1" id="KW-1185">Reference proteome</keyword>
<organism evidence="1 2">
    <name type="scientific">Panagrolaimus davidi</name>
    <dbReference type="NCBI Taxonomy" id="227884"/>
    <lineage>
        <taxon>Eukaryota</taxon>
        <taxon>Metazoa</taxon>
        <taxon>Ecdysozoa</taxon>
        <taxon>Nematoda</taxon>
        <taxon>Chromadorea</taxon>
        <taxon>Rhabditida</taxon>
        <taxon>Tylenchina</taxon>
        <taxon>Panagrolaimomorpha</taxon>
        <taxon>Panagrolaimoidea</taxon>
        <taxon>Panagrolaimidae</taxon>
        <taxon>Panagrolaimus</taxon>
    </lineage>
</organism>
<dbReference type="Proteomes" id="UP000887578">
    <property type="component" value="Unplaced"/>
</dbReference>
<evidence type="ECO:0000313" key="1">
    <source>
        <dbReference type="Proteomes" id="UP000887578"/>
    </source>
</evidence>
<accession>A0A914QWR5</accession>
<dbReference type="WBParaSite" id="PDA_v2.g3510.t1">
    <property type="protein sequence ID" value="PDA_v2.g3510.t1"/>
    <property type="gene ID" value="PDA_v2.g3510"/>
</dbReference>
<evidence type="ECO:0000313" key="2">
    <source>
        <dbReference type="WBParaSite" id="PDA_v2.g3510.t1"/>
    </source>
</evidence>
<protein>
    <submittedName>
        <fullName evidence="2">Secreted protein</fullName>
    </submittedName>
</protein>
<sequence>MFILYRIIISILNCYAIFIRCRTYVILKNYSEPMNVNNEIFENEKDGSEIVFFETPSQTRRHHLVASPVPYDSSRSPTRPVLFTNVV</sequence>
<dbReference type="AlphaFoldDB" id="A0A914QWR5"/>
<proteinExistence type="predicted"/>